<gene>
    <name evidence="1" type="ORF">SMRZ_LOCUS20318</name>
</gene>
<evidence type="ECO:0000313" key="2">
    <source>
        <dbReference type="Proteomes" id="UP000277204"/>
    </source>
</evidence>
<name>A0A183MW93_9TREM</name>
<protein>
    <submittedName>
        <fullName evidence="1">Uncharacterized protein</fullName>
    </submittedName>
</protein>
<dbReference type="EMBL" id="UZAI01018262">
    <property type="protein sequence ID" value="VDP35175.1"/>
    <property type="molecule type" value="Genomic_DNA"/>
</dbReference>
<proteinExistence type="predicted"/>
<evidence type="ECO:0000313" key="1">
    <source>
        <dbReference type="EMBL" id="VDP35175.1"/>
    </source>
</evidence>
<accession>A0A183MW93</accession>
<organism evidence="1 2">
    <name type="scientific">Schistosoma margrebowiei</name>
    <dbReference type="NCBI Taxonomy" id="48269"/>
    <lineage>
        <taxon>Eukaryota</taxon>
        <taxon>Metazoa</taxon>
        <taxon>Spiralia</taxon>
        <taxon>Lophotrochozoa</taxon>
        <taxon>Platyhelminthes</taxon>
        <taxon>Trematoda</taxon>
        <taxon>Digenea</taxon>
        <taxon>Strigeidida</taxon>
        <taxon>Schistosomatoidea</taxon>
        <taxon>Schistosomatidae</taxon>
        <taxon>Schistosoma</taxon>
    </lineage>
</organism>
<sequence length="134" mass="15310">MQLDDSSILVHLPLLFHTIKQMQMKTSSLAAPAPASVRFDTHKAKINILKYNTDNTNINTLDGEILHQLETFTYLASVICQHGRFHANVKAWITKVSTAFLQLNNIWNSKQLSISQHQCHNLQYERQHSSTVLN</sequence>
<reference evidence="1 2" key="1">
    <citation type="submission" date="2018-11" db="EMBL/GenBank/DDBJ databases">
        <authorList>
            <consortium name="Pathogen Informatics"/>
        </authorList>
    </citation>
    <scope>NUCLEOTIDE SEQUENCE [LARGE SCALE GENOMIC DNA]</scope>
    <source>
        <strain evidence="1 2">Zambia</strain>
    </source>
</reference>
<dbReference type="AlphaFoldDB" id="A0A183MW93"/>
<dbReference type="Proteomes" id="UP000277204">
    <property type="component" value="Unassembled WGS sequence"/>
</dbReference>
<keyword evidence="2" id="KW-1185">Reference proteome</keyword>